<proteinExistence type="predicted"/>
<accession>A0A6J7NKR8</accession>
<feature type="region of interest" description="Disordered" evidence="1">
    <location>
        <begin position="87"/>
        <end position="168"/>
    </location>
</feature>
<dbReference type="AlphaFoldDB" id="A0A6J7NKR8"/>
<evidence type="ECO:0000256" key="1">
    <source>
        <dbReference type="SAM" id="MobiDB-lite"/>
    </source>
</evidence>
<name>A0A6J7NKR8_9ZZZZ</name>
<protein>
    <submittedName>
        <fullName evidence="2">Unannotated protein</fullName>
    </submittedName>
</protein>
<dbReference type="EMBL" id="CAFBOM010000195">
    <property type="protein sequence ID" value="CAB4993706.1"/>
    <property type="molecule type" value="Genomic_DNA"/>
</dbReference>
<reference evidence="2" key="1">
    <citation type="submission" date="2020-05" db="EMBL/GenBank/DDBJ databases">
        <authorList>
            <person name="Chiriac C."/>
            <person name="Salcher M."/>
            <person name="Ghai R."/>
            <person name="Kavagutti S V."/>
        </authorList>
    </citation>
    <scope>NUCLEOTIDE SEQUENCE</scope>
</reference>
<evidence type="ECO:0000313" key="2">
    <source>
        <dbReference type="EMBL" id="CAB4993706.1"/>
    </source>
</evidence>
<feature type="compositionally biased region" description="Basic and acidic residues" evidence="1">
    <location>
        <begin position="87"/>
        <end position="96"/>
    </location>
</feature>
<gene>
    <name evidence="2" type="ORF">UFOPK3957_01150</name>
</gene>
<organism evidence="2">
    <name type="scientific">freshwater metagenome</name>
    <dbReference type="NCBI Taxonomy" id="449393"/>
    <lineage>
        <taxon>unclassified sequences</taxon>
        <taxon>metagenomes</taxon>
        <taxon>ecological metagenomes</taxon>
    </lineage>
</organism>
<feature type="compositionally biased region" description="Basic and acidic residues" evidence="1">
    <location>
        <begin position="158"/>
        <end position="168"/>
    </location>
</feature>
<sequence>MRAPDRCAAYRGGRRARPHAGRCRLGGRSWRGAAGCRRCADNFRRSALAGALRHQQVHPVLWLAHLCDNDRVCSTLLCRHRTGRCSSVERRHEHPRPGQGLEALDRGRHCPPGVQRSNERQRHRPRPALGTGRSFGRGSRHLPAGRSGPSGVAGGRNTGEDQRLGCTEDRRPPIRRTAWCDRPGARFPDGSVRVIWQQLLGGNEHLCGYAGWWHRYLSG</sequence>